<dbReference type="KEGG" id="dya:Dyak_GE21621"/>
<dbReference type="EMBL" id="CM000159">
    <property type="protein sequence ID" value="KRK01340.1"/>
    <property type="molecule type" value="Genomic_DNA"/>
</dbReference>
<proteinExistence type="predicted"/>
<dbReference type="HOGENOM" id="CLU_103483_0_0_1"/>
<gene>
    <name evidence="2" type="primary">Dyak\GE21621</name>
    <name evidence="2" type="ORF">Dyak_GE21621</name>
</gene>
<dbReference type="eggNOG" id="KOG3882">
    <property type="taxonomic scope" value="Eukaryota"/>
</dbReference>
<dbReference type="SUPFAM" id="SSF48652">
    <property type="entry name" value="Tetraspanin"/>
    <property type="match status" value="1"/>
</dbReference>
<dbReference type="InterPro" id="IPR008952">
    <property type="entry name" value="Tetraspanin_EC2_sf"/>
</dbReference>
<protein>
    <submittedName>
        <fullName evidence="2">Uncharacterized protein, isoform C</fullName>
    </submittedName>
    <submittedName>
        <fullName evidence="3">Uncharacterized protein, isoform D</fullName>
    </submittedName>
</protein>
<reference evidence="2 4" key="2">
    <citation type="journal article" date="2007" name="Nature">
        <title>Evolution of genes and genomes on the Drosophila phylogeny.</title>
        <authorList>
            <consortium name="Drosophila 12 Genomes Consortium"/>
            <person name="Clark A.G."/>
            <person name="Eisen M.B."/>
            <person name="Smith D.R."/>
            <person name="Bergman C.M."/>
            <person name="Oliver B."/>
            <person name="Markow T.A."/>
            <person name="Kaufman T.C."/>
            <person name="Kellis M."/>
            <person name="Gelbart W."/>
            <person name="Iyer V.N."/>
            <person name="Pollard D.A."/>
            <person name="Sackton T.B."/>
            <person name="Larracuente A.M."/>
            <person name="Singh N.D."/>
            <person name="Abad J.P."/>
            <person name="Abt D.N."/>
            <person name="Adryan B."/>
            <person name="Aguade M."/>
            <person name="Akashi H."/>
            <person name="Anderson W.W."/>
            <person name="Aquadro C.F."/>
            <person name="Ardell D.H."/>
            <person name="Arguello R."/>
            <person name="Artieri C.G."/>
            <person name="Barbash D.A."/>
            <person name="Barker D."/>
            <person name="Barsanti P."/>
            <person name="Batterham P."/>
            <person name="Batzoglou S."/>
            <person name="Begun D."/>
            <person name="Bhutkar A."/>
            <person name="Blanco E."/>
            <person name="Bosak S.A."/>
            <person name="Bradley R.K."/>
            <person name="Brand A.D."/>
            <person name="Brent M.R."/>
            <person name="Brooks A.N."/>
            <person name="Brown R.H."/>
            <person name="Butlin R.K."/>
            <person name="Caggese C."/>
            <person name="Calvi B.R."/>
            <person name="Bernardo de Carvalho A."/>
            <person name="Caspi A."/>
            <person name="Castrezana S."/>
            <person name="Celniker S.E."/>
            <person name="Chang J.L."/>
            <person name="Chapple C."/>
            <person name="Chatterji S."/>
            <person name="Chinwalla A."/>
            <person name="Civetta A."/>
            <person name="Clifton S.W."/>
            <person name="Comeron J.M."/>
            <person name="Costello J.C."/>
            <person name="Coyne J.A."/>
            <person name="Daub J."/>
            <person name="David R.G."/>
            <person name="Delcher A.L."/>
            <person name="Delehaunty K."/>
            <person name="Do C.B."/>
            <person name="Ebling H."/>
            <person name="Edwards K."/>
            <person name="Eickbush T."/>
            <person name="Evans J.D."/>
            <person name="Filipski A."/>
            <person name="Findeiss S."/>
            <person name="Freyhult E."/>
            <person name="Fulton L."/>
            <person name="Fulton R."/>
            <person name="Garcia A.C."/>
            <person name="Gardiner A."/>
            <person name="Garfield D.A."/>
            <person name="Garvin B.E."/>
            <person name="Gibson G."/>
            <person name="Gilbert D."/>
            <person name="Gnerre S."/>
            <person name="Godfrey J."/>
            <person name="Good R."/>
            <person name="Gotea V."/>
            <person name="Gravely B."/>
            <person name="Greenberg A.J."/>
            <person name="Griffiths-Jones S."/>
            <person name="Gross S."/>
            <person name="Guigo R."/>
            <person name="Gustafson E.A."/>
            <person name="Haerty W."/>
            <person name="Hahn M.W."/>
            <person name="Halligan D.L."/>
            <person name="Halpern A.L."/>
            <person name="Halter G.M."/>
            <person name="Han M.V."/>
            <person name="Heger A."/>
            <person name="Hillier L."/>
            <person name="Hinrichs A.S."/>
            <person name="Holmes I."/>
            <person name="Hoskins R.A."/>
            <person name="Hubisz M.J."/>
            <person name="Hultmark D."/>
            <person name="Huntley M.A."/>
            <person name="Jaffe D.B."/>
            <person name="Jagadeeshan S."/>
            <person name="Jeck W.R."/>
            <person name="Johnson J."/>
            <person name="Jones C.D."/>
            <person name="Jordan W.C."/>
            <person name="Karpen G.H."/>
            <person name="Kataoka E."/>
            <person name="Keightley P.D."/>
            <person name="Kheradpour P."/>
            <person name="Kirkness E.F."/>
            <person name="Koerich L.B."/>
            <person name="Kristiansen K."/>
            <person name="Kudrna D."/>
            <person name="Kulathinal R.J."/>
            <person name="Kumar S."/>
            <person name="Kwok R."/>
            <person name="Lander E."/>
            <person name="Langley C.H."/>
            <person name="Lapoint R."/>
            <person name="Lazzaro B.P."/>
            <person name="Lee S.J."/>
            <person name="Levesque L."/>
            <person name="Li R."/>
            <person name="Lin C.F."/>
            <person name="Lin M.F."/>
            <person name="Lindblad-Toh K."/>
            <person name="Llopart A."/>
            <person name="Long M."/>
            <person name="Low L."/>
            <person name="Lozovsky E."/>
            <person name="Lu J."/>
            <person name="Luo M."/>
            <person name="Machado C.A."/>
            <person name="Makalowski W."/>
            <person name="Marzo M."/>
            <person name="Matsuda M."/>
            <person name="Matzkin L."/>
            <person name="McAllister B."/>
            <person name="McBride C.S."/>
            <person name="McKernan B."/>
            <person name="McKernan K."/>
            <person name="Mendez-Lago M."/>
            <person name="Minx P."/>
            <person name="Mollenhauer M.U."/>
            <person name="Montooth K."/>
            <person name="Mount S.M."/>
            <person name="Mu X."/>
            <person name="Myers E."/>
            <person name="Negre B."/>
            <person name="Newfeld S."/>
            <person name="Nielsen R."/>
            <person name="Noor M.A."/>
            <person name="O'Grady P."/>
            <person name="Pachter L."/>
            <person name="Papaceit M."/>
            <person name="Parisi M.J."/>
            <person name="Parisi M."/>
            <person name="Parts L."/>
            <person name="Pedersen J.S."/>
            <person name="Pesole G."/>
            <person name="Phillippy A.M."/>
            <person name="Ponting C.P."/>
            <person name="Pop M."/>
            <person name="Porcelli D."/>
            <person name="Powell J.R."/>
            <person name="Prohaska S."/>
            <person name="Pruitt K."/>
            <person name="Puig M."/>
            <person name="Quesneville H."/>
            <person name="Ram K.R."/>
            <person name="Rand D."/>
            <person name="Rasmussen M.D."/>
            <person name="Reed L.K."/>
            <person name="Reenan R."/>
            <person name="Reily A."/>
            <person name="Remington K.A."/>
            <person name="Rieger T.T."/>
            <person name="Ritchie M.G."/>
            <person name="Robin C."/>
            <person name="Rogers Y.H."/>
            <person name="Rohde C."/>
            <person name="Rozas J."/>
            <person name="Rubenfield M.J."/>
            <person name="Ruiz A."/>
            <person name="Russo S."/>
            <person name="Salzberg S.L."/>
            <person name="Sanchez-Gracia A."/>
            <person name="Saranga D.J."/>
            <person name="Sato H."/>
            <person name="Schaeffer S.W."/>
            <person name="Schatz M.C."/>
            <person name="Schlenke T."/>
            <person name="Schwartz R."/>
            <person name="Segarra C."/>
            <person name="Singh R.S."/>
            <person name="Sirot L."/>
            <person name="Sirota M."/>
            <person name="Sisneros N.B."/>
            <person name="Smith C.D."/>
            <person name="Smith T.F."/>
            <person name="Spieth J."/>
            <person name="Stage D.E."/>
            <person name="Stark A."/>
            <person name="Stephan W."/>
            <person name="Strausberg R.L."/>
            <person name="Strempel S."/>
            <person name="Sturgill D."/>
            <person name="Sutton G."/>
            <person name="Sutton G.G."/>
            <person name="Tao W."/>
            <person name="Teichmann S."/>
            <person name="Tobari Y.N."/>
            <person name="Tomimura Y."/>
            <person name="Tsolas J.M."/>
            <person name="Valente V.L."/>
            <person name="Venter E."/>
            <person name="Venter J.C."/>
            <person name="Vicario S."/>
            <person name="Vieira F.G."/>
            <person name="Vilella A.J."/>
            <person name="Villasante A."/>
            <person name="Walenz B."/>
            <person name="Wang J."/>
            <person name="Wasserman M."/>
            <person name="Watts T."/>
            <person name="Wilson D."/>
            <person name="Wilson R.K."/>
            <person name="Wing R.A."/>
            <person name="Wolfner M.F."/>
            <person name="Wong A."/>
            <person name="Wong G.K."/>
            <person name="Wu C.I."/>
            <person name="Wu G."/>
            <person name="Yamamoto D."/>
            <person name="Yang H.P."/>
            <person name="Yang S.P."/>
            <person name="Yorke J.A."/>
            <person name="Yoshida K."/>
            <person name="Zdobnov E."/>
            <person name="Zhang P."/>
            <person name="Zhang Y."/>
            <person name="Zimin A.V."/>
            <person name="Baldwin J."/>
            <person name="Abdouelleil A."/>
            <person name="Abdulkadir J."/>
            <person name="Abebe A."/>
            <person name="Abera B."/>
            <person name="Abreu J."/>
            <person name="Acer S.C."/>
            <person name="Aftuck L."/>
            <person name="Alexander A."/>
            <person name="An P."/>
            <person name="Anderson E."/>
            <person name="Anderson S."/>
            <person name="Arachi H."/>
            <person name="Azer M."/>
            <person name="Bachantsang P."/>
            <person name="Barry A."/>
            <person name="Bayul T."/>
            <person name="Berlin A."/>
            <person name="Bessette D."/>
            <person name="Bloom T."/>
            <person name="Blye J."/>
            <person name="Boguslavskiy L."/>
            <person name="Bonnet C."/>
            <person name="Boukhgalter B."/>
            <person name="Bourzgui I."/>
            <person name="Brown A."/>
            <person name="Cahill P."/>
            <person name="Channer S."/>
            <person name="Cheshatsang Y."/>
            <person name="Chuda L."/>
            <person name="Citroen M."/>
            <person name="Collymore A."/>
            <person name="Cooke P."/>
            <person name="Costello M."/>
            <person name="D'Aco K."/>
            <person name="Daza R."/>
            <person name="De Haan G."/>
            <person name="DeGray S."/>
            <person name="DeMaso C."/>
            <person name="Dhargay N."/>
            <person name="Dooley K."/>
            <person name="Dooley E."/>
            <person name="Doricent M."/>
            <person name="Dorje P."/>
            <person name="Dorjee K."/>
            <person name="Dupes A."/>
            <person name="Elong R."/>
            <person name="Falk J."/>
            <person name="Farina A."/>
            <person name="Faro S."/>
            <person name="Ferguson D."/>
            <person name="Fisher S."/>
            <person name="Foley C.D."/>
            <person name="Franke A."/>
            <person name="Friedrich D."/>
            <person name="Gadbois L."/>
            <person name="Gearin G."/>
            <person name="Gearin C.R."/>
            <person name="Giannoukos G."/>
            <person name="Goode T."/>
            <person name="Graham J."/>
            <person name="Grandbois E."/>
            <person name="Grewal S."/>
            <person name="Gyaltsen K."/>
            <person name="Hafez N."/>
            <person name="Hagos B."/>
            <person name="Hall J."/>
            <person name="Henson C."/>
            <person name="Hollinger A."/>
            <person name="Honan T."/>
            <person name="Huard M.D."/>
            <person name="Hughes L."/>
            <person name="Hurhula B."/>
            <person name="Husby M.E."/>
            <person name="Kamat A."/>
            <person name="Kanga B."/>
            <person name="Kashin S."/>
            <person name="Khazanovich D."/>
            <person name="Kisner P."/>
            <person name="Lance K."/>
            <person name="Lara M."/>
            <person name="Lee W."/>
            <person name="Lennon N."/>
            <person name="Letendre F."/>
            <person name="LeVine R."/>
            <person name="Lipovsky A."/>
            <person name="Liu X."/>
            <person name="Liu J."/>
            <person name="Liu S."/>
            <person name="Lokyitsang T."/>
            <person name="Lokyitsang Y."/>
            <person name="Lubonja R."/>
            <person name="Lui A."/>
            <person name="MacDonald P."/>
            <person name="Magnisalis V."/>
            <person name="Maru K."/>
            <person name="Matthews C."/>
            <person name="McCusker W."/>
            <person name="McDonough S."/>
            <person name="Mehta T."/>
            <person name="Meldrim J."/>
            <person name="Meneus L."/>
            <person name="Mihai O."/>
            <person name="Mihalev A."/>
            <person name="Mihova T."/>
            <person name="Mittelman R."/>
            <person name="Mlenga V."/>
            <person name="Montmayeur A."/>
            <person name="Mulrain L."/>
            <person name="Navidi A."/>
            <person name="Naylor J."/>
            <person name="Negash T."/>
            <person name="Nguyen T."/>
            <person name="Nguyen N."/>
            <person name="Nicol R."/>
            <person name="Norbu C."/>
            <person name="Norbu N."/>
            <person name="Novod N."/>
            <person name="O'Neill B."/>
            <person name="Osman S."/>
            <person name="Markiewicz E."/>
            <person name="Oyono O.L."/>
            <person name="Patti C."/>
            <person name="Phunkhang P."/>
            <person name="Pierre F."/>
            <person name="Priest M."/>
            <person name="Raghuraman S."/>
            <person name="Rege F."/>
            <person name="Reyes R."/>
            <person name="Rise C."/>
            <person name="Rogov P."/>
            <person name="Ross K."/>
            <person name="Ryan E."/>
            <person name="Settipalli S."/>
            <person name="Shea T."/>
            <person name="Sherpa N."/>
            <person name="Shi L."/>
            <person name="Shih D."/>
            <person name="Sparrow T."/>
            <person name="Spaulding J."/>
            <person name="Stalker J."/>
            <person name="Stange-Thomann N."/>
            <person name="Stavropoulos S."/>
            <person name="Stone C."/>
            <person name="Strader C."/>
            <person name="Tesfaye S."/>
            <person name="Thomson T."/>
            <person name="Thoulutsang Y."/>
            <person name="Thoulutsang D."/>
            <person name="Topham K."/>
            <person name="Topping I."/>
            <person name="Tsamla T."/>
            <person name="Vassiliev H."/>
            <person name="Vo A."/>
            <person name="Wangchuk T."/>
            <person name="Wangdi T."/>
            <person name="Weiand M."/>
            <person name="Wilkinson J."/>
            <person name="Wilson A."/>
            <person name="Yadav S."/>
            <person name="Young G."/>
            <person name="Yu Q."/>
            <person name="Zembek L."/>
            <person name="Zhong D."/>
            <person name="Zimmer A."/>
            <person name="Zwirko Z."/>
            <person name="Jaffe D.B."/>
            <person name="Alvarez P."/>
            <person name="Brockman W."/>
            <person name="Butler J."/>
            <person name="Chin C."/>
            <person name="Gnerre S."/>
            <person name="Grabherr M."/>
            <person name="Kleber M."/>
            <person name="Mauceli E."/>
            <person name="MacCallum I."/>
        </authorList>
    </citation>
    <scope>NUCLEOTIDE SEQUENCE [LARGE SCALE GENOMIC DNA]</scope>
    <source>
        <strain evidence="2">Tai18E2</strain>
        <strain evidence="4">Tai18E2 / Tucson 14021-0261.01</strain>
    </source>
</reference>
<dbReference type="Gene3D" id="1.10.1450.10">
    <property type="entry name" value="Tetraspanin"/>
    <property type="match status" value="1"/>
</dbReference>
<feature type="transmembrane region" description="Helical" evidence="1">
    <location>
        <begin position="94"/>
        <end position="114"/>
    </location>
</feature>
<reference evidence="2" key="1">
    <citation type="submission" date="2006-01" db="EMBL/GenBank/DDBJ databases">
        <title>The Genome of Drosophila yakuba.</title>
        <authorList>
            <consortium name="The Drosophila yakuba Sequencing Consortium"/>
        </authorList>
    </citation>
    <scope>NUCLEOTIDE SEQUENCE</scope>
    <source>
        <strain evidence="2">Tai18E2</strain>
    </source>
</reference>
<evidence type="ECO:0000313" key="3">
    <source>
        <dbReference type="EMBL" id="KRK01340.1"/>
    </source>
</evidence>
<keyword evidence="4" id="KW-1185">Reference proteome</keyword>
<evidence type="ECO:0000313" key="2">
    <source>
        <dbReference type="EMBL" id="EDW93765.2"/>
    </source>
</evidence>
<keyword evidence="1" id="KW-1133">Transmembrane helix</keyword>
<feature type="transmembrane region" description="Helical" evidence="1">
    <location>
        <begin position="64"/>
        <end position="87"/>
    </location>
</feature>
<evidence type="ECO:0000256" key="1">
    <source>
        <dbReference type="SAM" id="Phobius"/>
    </source>
</evidence>
<name>B4PC80_DROYA</name>
<dbReference type="EMBL" id="CM000159">
    <property type="protein sequence ID" value="EDW93765.2"/>
    <property type="molecule type" value="Genomic_DNA"/>
</dbReference>
<feature type="transmembrane region" description="Helical" evidence="1">
    <location>
        <begin position="21"/>
        <end position="44"/>
    </location>
</feature>
<dbReference type="CDD" id="cd03127">
    <property type="entry name" value="tetraspanin_LEL"/>
    <property type="match status" value="1"/>
</dbReference>
<dbReference type="Proteomes" id="UP000002282">
    <property type="component" value="Chromosome 3L"/>
</dbReference>
<sequence length="236" mass="27486">MMDDQETRGIQRLLCGTKIGICKLITFLVWVVNFIFTCADVYIYYDKLKEYLDCWNCLFRSYMIIALVINVLMVPLLILGLFFIYLHFSREIRIYATVLFVATWLQMMLTVLFAQKYQTVGDVLRIWRNRKSLEFFESRCQCCGVLGPDDYKLGLLVIPLSCYKDLSGKDEDLYQSGCSTHSIKPSFPIIQVISFLVQYVLVICLKVFLVILIRSGTQRRSLWTERRSETLGSLNP</sequence>
<dbReference type="GO" id="GO:0016020">
    <property type="term" value="C:membrane"/>
    <property type="evidence" value="ECO:0007669"/>
    <property type="project" value="InterPro"/>
</dbReference>
<reference evidence="2" key="4">
    <citation type="submission" date="2015-11" db="EMBL/GenBank/DDBJ databases">
        <authorList>
            <consortium name="FlyBase"/>
        </authorList>
    </citation>
    <scope>NUCLEOTIDE SEQUENCE</scope>
    <source>
        <strain evidence="2">Tai18E2</strain>
    </source>
</reference>
<keyword evidence="1" id="KW-0812">Transmembrane</keyword>
<reference evidence="2 4" key="3">
    <citation type="journal article" date="2007" name="PLoS Biol.">
        <title>Principles of genome evolution in the Drosophila melanogaster species group.</title>
        <authorList>
            <person name="Ranz J.M."/>
            <person name="Maurin D."/>
            <person name="Chan Y.S."/>
            <person name="von Grotthuss M."/>
            <person name="Hillier L.W."/>
            <person name="Roote J."/>
            <person name="Ashburner M."/>
            <person name="Bergman C.M."/>
        </authorList>
    </citation>
    <scope>NUCLEOTIDE SEQUENCE [LARGE SCALE GENOMIC DNA]</scope>
    <source>
        <strain evidence="2">Tai18E2</strain>
        <strain evidence="4">Tai18E2 / Tucson 14021-0261.01</strain>
    </source>
</reference>
<organism evidence="2 4">
    <name type="scientific">Drosophila yakuba</name>
    <name type="common">Fruit fly</name>
    <dbReference type="NCBI Taxonomy" id="7245"/>
    <lineage>
        <taxon>Eukaryota</taxon>
        <taxon>Metazoa</taxon>
        <taxon>Ecdysozoa</taxon>
        <taxon>Arthropoda</taxon>
        <taxon>Hexapoda</taxon>
        <taxon>Insecta</taxon>
        <taxon>Pterygota</taxon>
        <taxon>Neoptera</taxon>
        <taxon>Endopterygota</taxon>
        <taxon>Diptera</taxon>
        <taxon>Brachycera</taxon>
        <taxon>Muscomorpha</taxon>
        <taxon>Ephydroidea</taxon>
        <taxon>Drosophilidae</taxon>
        <taxon>Drosophila</taxon>
        <taxon>Sophophora</taxon>
    </lineage>
</organism>
<dbReference type="OrthoDB" id="6239677at2759"/>
<feature type="transmembrane region" description="Helical" evidence="1">
    <location>
        <begin position="189"/>
        <end position="213"/>
    </location>
</feature>
<keyword evidence="1" id="KW-0472">Membrane</keyword>
<evidence type="ECO:0000313" key="4">
    <source>
        <dbReference type="Proteomes" id="UP000002282"/>
    </source>
</evidence>
<accession>B4PC80</accession>
<dbReference type="AlphaFoldDB" id="B4PC80"/>